<feature type="non-terminal residue" evidence="2">
    <location>
        <position position="102"/>
    </location>
</feature>
<proteinExistence type="predicted"/>
<evidence type="ECO:0000313" key="3">
    <source>
        <dbReference type="Proteomes" id="UP000823775"/>
    </source>
</evidence>
<name>A0ABS8SGT0_DATST</name>
<evidence type="ECO:0000256" key="1">
    <source>
        <dbReference type="SAM" id="MobiDB-lite"/>
    </source>
</evidence>
<reference evidence="2 3" key="1">
    <citation type="journal article" date="2021" name="BMC Genomics">
        <title>Datura genome reveals duplications of psychoactive alkaloid biosynthetic genes and high mutation rate following tissue culture.</title>
        <authorList>
            <person name="Rajewski A."/>
            <person name="Carter-House D."/>
            <person name="Stajich J."/>
            <person name="Litt A."/>
        </authorList>
    </citation>
    <scope>NUCLEOTIDE SEQUENCE [LARGE SCALE GENOMIC DNA]</scope>
    <source>
        <strain evidence="2">AR-01</strain>
    </source>
</reference>
<evidence type="ECO:0000313" key="2">
    <source>
        <dbReference type="EMBL" id="MCD7457993.1"/>
    </source>
</evidence>
<dbReference type="EMBL" id="JACEIK010000490">
    <property type="protein sequence ID" value="MCD7457993.1"/>
    <property type="molecule type" value="Genomic_DNA"/>
</dbReference>
<gene>
    <name evidence="2" type="ORF">HAX54_036844</name>
</gene>
<keyword evidence="3" id="KW-1185">Reference proteome</keyword>
<dbReference type="Proteomes" id="UP000823775">
    <property type="component" value="Unassembled WGS sequence"/>
</dbReference>
<feature type="region of interest" description="Disordered" evidence="1">
    <location>
        <begin position="53"/>
        <end position="102"/>
    </location>
</feature>
<accession>A0ABS8SGT0</accession>
<organism evidence="2 3">
    <name type="scientific">Datura stramonium</name>
    <name type="common">Jimsonweed</name>
    <name type="synonym">Common thornapple</name>
    <dbReference type="NCBI Taxonomy" id="4076"/>
    <lineage>
        <taxon>Eukaryota</taxon>
        <taxon>Viridiplantae</taxon>
        <taxon>Streptophyta</taxon>
        <taxon>Embryophyta</taxon>
        <taxon>Tracheophyta</taxon>
        <taxon>Spermatophyta</taxon>
        <taxon>Magnoliopsida</taxon>
        <taxon>eudicotyledons</taxon>
        <taxon>Gunneridae</taxon>
        <taxon>Pentapetalae</taxon>
        <taxon>asterids</taxon>
        <taxon>lamiids</taxon>
        <taxon>Solanales</taxon>
        <taxon>Solanaceae</taxon>
        <taxon>Solanoideae</taxon>
        <taxon>Datureae</taxon>
        <taxon>Datura</taxon>
    </lineage>
</organism>
<comment type="caution">
    <text evidence="2">The sequence shown here is derived from an EMBL/GenBank/DDBJ whole genome shotgun (WGS) entry which is preliminary data.</text>
</comment>
<protein>
    <submittedName>
        <fullName evidence="2">Uncharacterized protein</fullName>
    </submittedName>
</protein>
<sequence length="102" mass="11454">MDITTRSGKTIAEQPKLVVKDTAKEVSPDSRAIIYDTKKKEILAYSENPSTIINKNTKHDKSPGKAQEAATEKGKEMEGMKVYTPILRPPPFPQRLKKKVED</sequence>
<feature type="compositionally biased region" description="Basic and acidic residues" evidence="1">
    <location>
        <begin position="70"/>
        <end position="79"/>
    </location>
</feature>